<comment type="caution">
    <text evidence="9">The sequence shown here is derived from an EMBL/GenBank/DDBJ whole genome shotgun (WGS) entry which is preliminary data.</text>
</comment>
<accession>A0A1Y3PFP3</accession>
<comment type="subcellular location">
    <subcellularLocation>
        <location evidence="1 7">Cell membrane</location>
        <topology evidence="1 7">Multi-pass membrane protein</topology>
    </subcellularLocation>
</comment>
<evidence type="ECO:0000313" key="10">
    <source>
        <dbReference type="Proteomes" id="UP000196475"/>
    </source>
</evidence>
<keyword evidence="3" id="KW-1003">Cell membrane</keyword>
<protein>
    <submittedName>
        <fullName evidence="9">ABC transporter permease</fullName>
    </submittedName>
</protein>
<evidence type="ECO:0000256" key="6">
    <source>
        <dbReference type="ARBA" id="ARBA00023136"/>
    </source>
</evidence>
<dbReference type="InterPro" id="IPR000515">
    <property type="entry name" value="MetI-like"/>
</dbReference>
<dbReference type="EMBL" id="LZRT01000094">
    <property type="protein sequence ID" value="OUM86133.1"/>
    <property type="molecule type" value="Genomic_DNA"/>
</dbReference>
<evidence type="ECO:0000256" key="2">
    <source>
        <dbReference type="ARBA" id="ARBA00022448"/>
    </source>
</evidence>
<feature type="transmembrane region" description="Helical" evidence="7">
    <location>
        <begin position="123"/>
        <end position="142"/>
    </location>
</feature>
<dbReference type="PROSITE" id="PS50928">
    <property type="entry name" value="ABC_TM1"/>
    <property type="match status" value="1"/>
</dbReference>
<dbReference type="CDD" id="cd06261">
    <property type="entry name" value="TM_PBP2"/>
    <property type="match status" value="1"/>
</dbReference>
<dbReference type="InterPro" id="IPR035906">
    <property type="entry name" value="MetI-like_sf"/>
</dbReference>
<dbReference type="AlphaFoldDB" id="A0A1Y3PFP3"/>
<evidence type="ECO:0000259" key="8">
    <source>
        <dbReference type="PROSITE" id="PS50928"/>
    </source>
</evidence>
<proteinExistence type="inferred from homology"/>
<comment type="similarity">
    <text evidence="7">Belongs to the binding-protein-dependent transport system permease family.</text>
</comment>
<gene>
    <name evidence="9" type="ORF">BAA01_02045</name>
</gene>
<feature type="transmembrane region" description="Helical" evidence="7">
    <location>
        <begin position="61"/>
        <end position="85"/>
    </location>
</feature>
<sequence length="259" mass="28798">MYWLQQYRAPVAFFLLMLLGWEVAVRALNVPVFILPPPSAILYALWEHAGLLFTVHLPATLWIILLGLAISVVLGVGLAAAMTLFPLVERTFYPLLVVTQTLPIIALSPVFVLWFGYSIWGKVAVTVLISFFPIVVNTYDGFRRTDAEWVELLRTMGANRWQIFLKAQVPASLPMFFTGLKMAAVVSVIGATIGEWLGANEGLGYFSRRMAHSVRAAPLFAAVLVLSLLGILLFLLIQGMERKCLPWKREGGHRGSARQ</sequence>
<evidence type="ECO:0000256" key="5">
    <source>
        <dbReference type="ARBA" id="ARBA00022989"/>
    </source>
</evidence>
<dbReference type="GO" id="GO:0055085">
    <property type="term" value="P:transmembrane transport"/>
    <property type="evidence" value="ECO:0007669"/>
    <property type="project" value="InterPro"/>
</dbReference>
<feature type="transmembrane region" description="Helical" evidence="7">
    <location>
        <begin position="92"/>
        <end position="117"/>
    </location>
</feature>
<evidence type="ECO:0000256" key="7">
    <source>
        <dbReference type="RuleBase" id="RU363032"/>
    </source>
</evidence>
<dbReference type="Pfam" id="PF00528">
    <property type="entry name" value="BPD_transp_1"/>
    <property type="match status" value="1"/>
</dbReference>
<feature type="domain" description="ABC transmembrane type-1" evidence="8">
    <location>
        <begin position="57"/>
        <end position="237"/>
    </location>
</feature>
<evidence type="ECO:0000256" key="3">
    <source>
        <dbReference type="ARBA" id="ARBA00022475"/>
    </source>
</evidence>
<keyword evidence="5 7" id="KW-1133">Transmembrane helix</keyword>
<feature type="transmembrane region" description="Helical" evidence="7">
    <location>
        <begin position="216"/>
        <end position="237"/>
    </location>
</feature>
<dbReference type="GO" id="GO:0005886">
    <property type="term" value="C:plasma membrane"/>
    <property type="evidence" value="ECO:0007669"/>
    <property type="project" value="UniProtKB-SubCell"/>
</dbReference>
<dbReference type="Proteomes" id="UP000196475">
    <property type="component" value="Unassembled WGS sequence"/>
</dbReference>
<name>A0A1Y3PFP3_9BACI</name>
<organism evidence="9 10">
    <name type="scientific">Bacillus thermozeamaize</name>
    <dbReference type="NCBI Taxonomy" id="230954"/>
    <lineage>
        <taxon>Bacteria</taxon>
        <taxon>Bacillati</taxon>
        <taxon>Bacillota</taxon>
        <taxon>Bacilli</taxon>
        <taxon>Bacillales</taxon>
        <taxon>Bacillaceae</taxon>
        <taxon>Bacillus</taxon>
    </lineage>
</organism>
<dbReference type="SUPFAM" id="SSF161098">
    <property type="entry name" value="MetI-like"/>
    <property type="match status" value="1"/>
</dbReference>
<dbReference type="Gene3D" id="1.10.3720.10">
    <property type="entry name" value="MetI-like"/>
    <property type="match status" value="1"/>
</dbReference>
<feature type="transmembrane region" description="Helical" evidence="7">
    <location>
        <begin position="163"/>
        <end position="196"/>
    </location>
</feature>
<dbReference type="PANTHER" id="PTHR30151:SF20">
    <property type="entry name" value="ABC TRANSPORTER PERMEASE PROTEIN HI_0355-RELATED"/>
    <property type="match status" value="1"/>
</dbReference>
<evidence type="ECO:0000256" key="4">
    <source>
        <dbReference type="ARBA" id="ARBA00022692"/>
    </source>
</evidence>
<reference evidence="10" key="1">
    <citation type="submission" date="2016-06" db="EMBL/GenBank/DDBJ databases">
        <authorList>
            <person name="Nascimento L."/>
            <person name="Pereira R.V."/>
            <person name="Martins L.F."/>
            <person name="Quaggio R.B."/>
            <person name="Silva A.M."/>
            <person name="Setubal J.C."/>
        </authorList>
    </citation>
    <scope>NUCLEOTIDE SEQUENCE [LARGE SCALE GENOMIC DNA]</scope>
</reference>
<keyword evidence="4 7" id="KW-0812">Transmembrane</keyword>
<evidence type="ECO:0000256" key="1">
    <source>
        <dbReference type="ARBA" id="ARBA00004651"/>
    </source>
</evidence>
<keyword evidence="6 7" id="KW-0472">Membrane</keyword>
<keyword evidence="2 7" id="KW-0813">Transport</keyword>
<dbReference type="PANTHER" id="PTHR30151">
    <property type="entry name" value="ALKANE SULFONATE ABC TRANSPORTER-RELATED, MEMBRANE SUBUNIT"/>
    <property type="match status" value="1"/>
</dbReference>
<evidence type="ECO:0000313" key="9">
    <source>
        <dbReference type="EMBL" id="OUM86133.1"/>
    </source>
</evidence>